<name>A0A6A7KAP7_9FIRM</name>
<feature type="transmembrane region" description="Helical" evidence="1">
    <location>
        <begin position="39"/>
        <end position="66"/>
    </location>
</feature>
<proteinExistence type="predicted"/>
<evidence type="ECO:0000256" key="1">
    <source>
        <dbReference type="SAM" id="Phobius"/>
    </source>
</evidence>
<dbReference type="RefSeq" id="WP_152804949.1">
    <property type="nucleotide sequence ID" value="NZ_WHNX01000018.1"/>
</dbReference>
<evidence type="ECO:0000313" key="3">
    <source>
        <dbReference type="Proteomes" id="UP000440004"/>
    </source>
</evidence>
<comment type="caution">
    <text evidence="2">The sequence shown here is derived from an EMBL/GenBank/DDBJ whole genome shotgun (WGS) entry which is preliminary data.</text>
</comment>
<keyword evidence="3" id="KW-1185">Reference proteome</keyword>
<dbReference type="EMBL" id="WHNX01000018">
    <property type="protein sequence ID" value="MPW26442.1"/>
    <property type="molecule type" value="Genomic_DNA"/>
</dbReference>
<sequence length="70" mass="7811">MNNKNIICLIIGIITGLIMLLIPGSTANAMVNSTYVGSYFLVVYTMKCIFKALALLIMSYSFMYFIKSID</sequence>
<reference evidence="2 3" key="1">
    <citation type="submission" date="2019-10" db="EMBL/GenBank/DDBJ databases">
        <title>Alkalibaculum tamaniensis sp.nov., a new alkaliphilic acetogen, isolated on methoxylated aromatics from a mud volcano.</title>
        <authorList>
            <person name="Khomyakova M.A."/>
            <person name="Merkel A.Y."/>
            <person name="Bonch-Osmolovskaya E.A."/>
            <person name="Slobodkin A.I."/>
        </authorList>
    </citation>
    <scope>NUCLEOTIDE SEQUENCE [LARGE SCALE GENOMIC DNA]</scope>
    <source>
        <strain evidence="2 3">M08DMB</strain>
    </source>
</reference>
<keyword evidence="1" id="KW-1133">Transmembrane helix</keyword>
<dbReference type="Proteomes" id="UP000440004">
    <property type="component" value="Unassembled WGS sequence"/>
</dbReference>
<dbReference type="AlphaFoldDB" id="A0A6A7KAP7"/>
<accession>A0A6A7KAP7</accession>
<evidence type="ECO:0000313" key="2">
    <source>
        <dbReference type="EMBL" id="MPW26442.1"/>
    </source>
</evidence>
<gene>
    <name evidence="2" type="ORF">GC105_11640</name>
</gene>
<organism evidence="2 3">
    <name type="scientific">Alkalibaculum sporogenes</name>
    <dbReference type="NCBI Taxonomy" id="2655001"/>
    <lineage>
        <taxon>Bacteria</taxon>
        <taxon>Bacillati</taxon>
        <taxon>Bacillota</taxon>
        <taxon>Clostridia</taxon>
        <taxon>Eubacteriales</taxon>
        <taxon>Eubacteriaceae</taxon>
        <taxon>Alkalibaculum</taxon>
    </lineage>
</organism>
<protein>
    <submittedName>
        <fullName evidence="2">Uncharacterized protein</fullName>
    </submittedName>
</protein>
<keyword evidence="1" id="KW-0812">Transmembrane</keyword>
<keyword evidence="1" id="KW-0472">Membrane</keyword>